<keyword evidence="1" id="KW-1133">Transmembrane helix</keyword>
<dbReference type="EMBL" id="CP069534">
    <property type="protein sequence ID" value="QRP70455.1"/>
    <property type="molecule type" value="Genomic_DNA"/>
</dbReference>
<gene>
    <name evidence="2" type="ORF">I6I10_03615</name>
    <name evidence="3" type="ORF">I6J21_12030</name>
</gene>
<reference evidence="2 4" key="1">
    <citation type="submission" date="2020-12" db="EMBL/GenBank/DDBJ databases">
        <title>FDA dAtabase for Regulatory Grade micrObial Sequences (FDA-ARGOS): Supporting development and validation of Infectious Disease Dx tests.</title>
        <authorList>
            <person name="Sproer C."/>
            <person name="Gronow S."/>
            <person name="Severitt S."/>
            <person name="Schroder I."/>
            <person name="Tallon L."/>
            <person name="Sadzewicz L."/>
            <person name="Zhao X."/>
            <person name="Boylan J."/>
            <person name="Ott S."/>
            <person name="Bowen H."/>
            <person name="Vavikolanu K."/>
            <person name="Mehta A."/>
            <person name="Aluvathingal J."/>
            <person name="Nadendla S."/>
            <person name="Lowell S."/>
            <person name="Myers T."/>
            <person name="Yan Y."/>
            <person name="Sichtig H."/>
        </authorList>
    </citation>
    <scope>NUCLEOTIDE SEQUENCE [LARGE SCALE GENOMIC DNA]</scope>
    <source>
        <strain evidence="2 4">FDAARGOS_1053</strain>
        <strain evidence="3">FDAARGOS_1191</strain>
    </source>
</reference>
<feature type="transmembrane region" description="Helical" evidence="1">
    <location>
        <begin position="69"/>
        <end position="87"/>
    </location>
</feature>
<dbReference type="AlphaFoldDB" id="A0A7T4EGM8"/>
<dbReference type="Proteomes" id="UP000617681">
    <property type="component" value="Chromosome"/>
</dbReference>
<dbReference type="Pfam" id="PF11255">
    <property type="entry name" value="DUF3054"/>
    <property type="match status" value="1"/>
</dbReference>
<dbReference type="GeneID" id="92761191"/>
<feature type="transmembrane region" description="Helical" evidence="1">
    <location>
        <begin position="36"/>
        <end position="57"/>
    </location>
</feature>
<name>A0A7T4EGM8_9CORY</name>
<organism evidence="2 4">
    <name type="scientific">Corynebacterium glucuronolyticum</name>
    <dbReference type="NCBI Taxonomy" id="39791"/>
    <lineage>
        <taxon>Bacteria</taxon>
        <taxon>Bacillati</taxon>
        <taxon>Actinomycetota</taxon>
        <taxon>Actinomycetes</taxon>
        <taxon>Mycobacteriales</taxon>
        <taxon>Corynebacteriaceae</taxon>
        <taxon>Corynebacterium</taxon>
    </lineage>
</organism>
<evidence type="ECO:0000313" key="2">
    <source>
        <dbReference type="EMBL" id="QQB47015.1"/>
    </source>
</evidence>
<evidence type="ECO:0000256" key="1">
    <source>
        <dbReference type="SAM" id="Phobius"/>
    </source>
</evidence>
<accession>A0A7T4EGM8</accession>
<dbReference type="InterPro" id="IPR021414">
    <property type="entry name" value="DUF3054"/>
</dbReference>
<protein>
    <submittedName>
        <fullName evidence="2">DUF3054 domain-containing protein</fullName>
    </submittedName>
</protein>
<feature type="transmembrane region" description="Helical" evidence="1">
    <location>
        <begin position="93"/>
        <end position="114"/>
    </location>
</feature>
<dbReference type="Proteomes" id="UP000596145">
    <property type="component" value="Chromosome"/>
</dbReference>
<evidence type="ECO:0000313" key="4">
    <source>
        <dbReference type="Proteomes" id="UP000596145"/>
    </source>
</evidence>
<dbReference type="OrthoDB" id="3698172at2"/>
<evidence type="ECO:0000313" key="3">
    <source>
        <dbReference type="EMBL" id="QRP70455.1"/>
    </source>
</evidence>
<keyword evidence="1" id="KW-0812">Transmembrane</keyword>
<sequence length="119" mass="12979">MSNSKALAADIASILAFALLARIAHNSPELPLSFVGWLDTAWPFVTGIILGWILTLWRSWAPLKVTPGGVAIWLVTVVTGLGIWGIRHAAFPHWSFIVVASSMSALFLLGWRAVAKRFL</sequence>
<keyword evidence="1" id="KW-0472">Membrane</keyword>
<dbReference type="EMBL" id="CP066007">
    <property type="protein sequence ID" value="QQB47015.1"/>
    <property type="molecule type" value="Genomic_DNA"/>
</dbReference>
<proteinExistence type="predicted"/>
<dbReference type="RefSeq" id="WP_005393305.1">
    <property type="nucleotide sequence ID" value="NZ_CP066007.1"/>
</dbReference>